<gene>
    <name evidence="4" type="primary">MTSS1L</name>
    <name evidence="4" type="ORF">OS493_005156</name>
</gene>
<feature type="region of interest" description="Disordered" evidence="2">
    <location>
        <begin position="309"/>
        <end position="431"/>
    </location>
</feature>
<dbReference type="InterPro" id="IPR027267">
    <property type="entry name" value="AH/BAR_dom_sf"/>
</dbReference>
<feature type="compositionally biased region" description="Low complexity" evidence="2">
    <location>
        <begin position="264"/>
        <end position="273"/>
    </location>
</feature>
<dbReference type="Gene3D" id="1.20.1270.60">
    <property type="entry name" value="Arfaptin homology (AH) domain/BAR domain"/>
    <property type="match status" value="1"/>
</dbReference>
<dbReference type="InterPro" id="IPR013606">
    <property type="entry name" value="I-BAR_dom"/>
</dbReference>
<dbReference type="GO" id="GO:0003779">
    <property type="term" value="F:actin binding"/>
    <property type="evidence" value="ECO:0007669"/>
    <property type="project" value="InterPro"/>
</dbReference>
<dbReference type="Proteomes" id="UP001163046">
    <property type="component" value="Unassembled WGS sequence"/>
</dbReference>
<dbReference type="GO" id="GO:0005543">
    <property type="term" value="F:phospholipid binding"/>
    <property type="evidence" value="ECO:0007669"/>
    <property type="project" value="TreeGrafter"/>
</dbReference>
<evidence type="ECO:0000313" key="4">
    <source>
        <dbReference type="EMBL" id="KAJ7374806.1"/>
    </source>
</evidence>
<dbReference type="GO" id="GO:0007009">
    <property type="term" value="P:plasma membrane organization"/>
    <property type="evidence" value="ECO:0007669"/>
    <property type="project" value="InterPro"/>
</dbReference>
<feature type="compositionally biased region" description="Polar residues" evidence="2">
    <location>
        <begin position="532"/>
        <end position="545"/>
    </location>
</feature>
<dbReference type="PANTHER" id="PTHR15708:SF4">
    <property type="entry name" value="FI21477P1-RELATED"/>
    <property type="match status" value="1"/>
</dbReference>
<feature type="region of interest" description="Disordered" evidence="2">
    <location>
        <begin position="490"/>
        <end position="509"/>
    </location>
</feature>
<reference evidence="4" key="1">
    <citation type="submission" date="2023-01" db="EMBL/GenBank/DDBJ databases">
        <title>Genome assembly of the deep-sea coral Lophelia pertusa.</title>
        <authorList>
            <person name="Herrera S."/>
            <person name="Cordes E."/>
        </authorList>
    </citation>
    <scope>NUCLEOTIDE SEQUENCE</scope>
    <source>
        <strain evidence="4">USNM1676648</strain>
        <tissue evidence="4">Polyp</tissue>
    </source>
</reference>
<dbReference type="PANTHER" id="PTHR15708">
    <property type="entry name" value="ACTIN BUNDLING/MISSING IN METASTASIS-RELATED"/>
    <property type="match status" value="1"/>
</dbReference>
<evidence type="ECO:0000259" key="3">
    <source>
        <dbReference type="PROSITE" id="PS51338"/>
    </source>
</evidence>
<proteinExistence type="predicted"/>
<sequence length="628" mass="68219">MMGDNADSEGNLIHLILNDIKASAPVWEDFVGKASKLHSALKTTVIAADAFLDAFQRVADVANSSRGCCKDIGGSLTKMVIRHRTMDSKLKGLAGLLCDALIFPLQERLDDWKKSVVQMDKDHAKEYKKAKQELKKATAETNKWQKKVKKGKSEHIEKLDAAMKQASVQQAVFEEQEKRYLRKVLVEERTRYCTLATCFRPVVEHEISMLGEIEHFQSVLADIIKQTISPSTLPLAGEDLVRDFRLSDHHNNYYDDQSPPPSPTTTLTRATSPLHIGRDPPTTPPPPPPSETDPYFNAFSRHYSFSVKHSHTRNKLTGSMTPSTSPKKVAPPRICSRSTSFSVSSTSSQSSMSSLGSSLGSPSMESFPQPPTPLLSPGFSGDLQGEPLPPPPFPGAVSALPPHPGDRTSWTTSTDSGCYSSSSGERSPSASLAQVYLPSSIAEHPREDASGRYPHGPQYATPYAVSNTRTRCMSESASAMSPYYHGMIHRRSDSETSSQSSYSGNGEIPAGGLISSDSGYFSYGGQHHRSNPENIQENSGGWTPQQKAKAIYSRSQSVSGRPSAAQQAQLAALASHAARSRSAPMPPARKSSVPPPVQRDGQGSLMGNCIGKRVKIRGKVVLILTMRG</sequence>
<evidence type="ECO:0000256" key="2">
    <source>
        <dbReference type="SAM" id="MobiDB-lite"/>
    </source>
</evidence>
<feature type="region of interest" description="Disordered" evidence="2">
    <location>
        <begin position="575"/>
        <end position="606"/>
    </location>
</feature>
<comment type="caution">
    <text evidence="4">The sequence shown here is derived from an EMBL/GenBank/DDBJ whole genome shotgun (WGS) entry which is preliminary data.</text>
</comment>
<feature type="region of interest" description="Disordered" evidence="2">
    <location>
        <begin position="519"/>
        <end position="545"/>
    </location>
</feature>
<dbReference type="Pfam" id="PF08397">
    <property type="entry name" value="IMD"/>
    <property type="match status" value="1"/>
</dbReference>
<dbReference type="GO" id="GO:0015629">
    <property type="term" value="C:actin cytoskeleton"/>
    <property type="evidence" value="ECO:0007669"/>
    <property type="project" value="TreeGrafter"/>
</dbReference>
<dbReference type="GO" id="GO:0030031">
    <property type="term" value="P:cell projection assembly"/>
    <property type="evidence" value="ECO:0007669"/>
    <property type="project" value="TreeGrafter"/>
</dbReference>
<feature type="domain" description="IMD" evidence="3">
    <location>
        <begin position="1"/>
        <end position="247"/>
    </location>
</feature>
<dbReference type="InterPro" id="IPR030127">
    <property type="entry name" value="MTSS1/MTSS2"/>
</dbReference>
<feature type="coiled-coil region" evidence="1">
    <location>
        <begin position="120"/>
        <end position="147"/>
    </location>
</feature>
<feature type="compositionally biased region" description="Low complexity" evidence="2">
    <location>
        <begin position="413"/>
        <end position="431"/>
    </location>
</feature>
<feature type="compositionally biased region" description="Pro residues" evidence="2">
    <location>
        <begin position="281"/>
        <end position="291"/>
    </location>
</feature>
<dbReference type="AlphaFoldDB" id="A0A9W9Z419"/>
<keyword evidence="5" id="KW-1185">Reference proteome</keyword>
<dbReference type="PROSITE" id="PS51338">
    <property type="entry name" value="IMD"/>
    <property type="match status" value="1"/>
</dbReference>
<dbReference type="OrthoDB" id="10061327at2759"/>
<keyword evidence="1" id="KW-0175">Coiled coil</keyword>
<feature type="region of interest" description="Disordered" evidence="2">
    <location>
        <begin position="251"/>
        <end position="296"/>
    </location>
</feature>
<feature type="compositionally biased region" description="Low complexity" evidence="2">
    <location>
        <begin position="336"/>
        <end position="367"/>
    </location>
</feature>
<name>A0A9W9Z419_9CNID</name>
<dbReference type="GO" id="GO:0009898">
    <property type="term" value="C:cytoplasmic side of plasma membrane"/>
    <property type="evidence" value="ECO:0007669"/>
    <property type="project" value="TreeGrafter"/>
</dbReference>
<organism evidence="4 5">
    <name type="scientific">Desmophyllum pertusum</name>
    <dbReference type="NCBI Taxonomy" id="174260"/>
    <lineage>
        <taxon>Eukaryota</taxon>
        <taxon>Metazoa</taxon>
        <taxon>Cnidaria</taxon>
        <taxon>Anthozoa</taxon>
        <taxon>Hexacorallia</taxon>
        <taxon>Scleractinia</taxon>
        <taxon>Caryophylliina</taxon>
        <taxon>Caryophylliidae</taxon>
        <taxon>Desmophyllum</taxon>
    </lineage>
</organism>
<accession>A0A9W9Z419</accession>
<dbReference type="SUPFAM" id="SSF103657">
    <property type="entry name" value="BAR/IMD domain-like"/>
    <property type="match status" value="1"/>
</dbReference>
<dbReference type="EMBL" id="MU826827">
    <property type="protein sequence ID" value="KAJ7374806.1"/>
    <property type="molecule type" value="Genomic_DNA"/>
</dbReference>
<evidence type="ECO:0000256" key="1">
    <source>
        <dbReference type="SAM" id="Coils"/>
    </source>
</evidence>
<protein>
    <submittedName>
        <fullName evidence="4">MTSS1-like protein</fullName>
    </submittedName>
</protein>
<feature type="compositionally biased region" description="Polar residues" evidence="2">
    <location>
        <begin position="315"/>
        <end position="326"/>
    </location>
</feature>
<evidence type="ECO:0000313" key="5">
    <source>
        <dbReference type="Proteomes" id="UP001163046"/>
    </source>
</evidence>